<dbReference type="Gene3D" id="3.30.230.10">
    <property type="match status" value="1"/>
</dbReference>
<reference evidence="13" key="1">
    <citation type="submission" date="2015-10" db="EMBL/GenBank/DDBJ databases">
        <title>Description of Candidatus Tenderia electrophaga gen. nov, sp. nov., an Uncultivated Electroautotroph from a Biocathode Enrichment.</title>
        <authorList>
            <person name="Eddie B.J."/>
            <person name="Malanoski A.P."/>
            <person name="Wang Z."/>
            <person name="Hall R.J."/>
            <person name="Oh S.D."/>
            <person name="Heiner C."/>
            <person name="Lin B."/>
            <person name="Strycharz-Glaven S.M."/>
        </authorList>
    </citation>
    <scope>NUCLEOTIDE SEQUENCE [LARGE SCALE GENOMIC DNA]</scope>
    <source>
        <strain evidence="13">NRL1</strain>
    </source>
</reference>
<evidence type="ECO:0000256" key="7">
    <source>
        <dbReference type="ARBA" id="ARBA00022840"/>
    </source>
</evidence>
<dbReference type="Pfam" id="PF08544">
    <property type="entry name" value="GHMP_kinases_C"/>
    <property type="match status" value="1"/>
</dbReference>
<dbReference type="SUPFAM" id="SSF55060">
    <property type="entry name" value="GHMP Kinase, C-terminal domain"/>
    <property type="match status" value="1"/>
</dbReference>
<dbReference type="GO" id="GO:0019288">
    <property type="term" value="P:isopentenyl diphosphate biosynthetic process, methylerythritol 4-phosphate pathway"/>
    <property type="evidence" value="ECO:0007669"/>
    <property type="project" value="UniProtKB-UniRule"/>
</dbReference>
<evidence type="ECO:0000256" key="9">
    <source>
        <dbReference type="ARBA" id="ARBA00032554"/>
    </source>
</evidence>
<accession>A0A0S2TGV9</accession>
<sequence>MWSEHWPAPAKLNLFLHITGRRADGYHLLQSVFQFLDYADELSFALRQDGRVRRVDALAGVAELDDLTVRAARALQQFSGTAQGVDIRLHKRLPMGGGLGGGSSDAATTLVALNRLWGLGLSVDQLAALGLALGADVPVFVHGQAAWAEGVGERLTPIDLPEPWFVVIIPPCQVSTAEIFAAPELTRAAQSIKIPAFLDGQASNVCEAVVRKRYPDVDKALNWLARYSQSRMSGTGACVFAPFAEEADARRVLQQLPGPWHGVVAKGLNRSPLLDRLTQTSHSDARTV</sequence>
<proteinExistence type="inferred from homology"/>
<dbReference type="Gene3D" id="3.30.70.890">
    <property type="entry name" value="GHMP kinase, C-terminal domain"/>
    <property type="match status" value="1"/>
</dbReference>
<feature type="binding site" evidence="10">
    <location>
        <begin position="94"/>
        <end position="104"/>
    </location>
    <ligand>
        <name>ATP</name>
        <dbReference type="ChEBI" id="CHEBI:30616"/>
    </ligand>
</feature>
<comment type="function">
    <text evidence="10">Catalyzes the phosphorylation of the position 2 hydroxy group of 4-diphosphocytidyl-2C-methyl-D-erythritol.</text>
</comment>
<gene>
    <name evidence="10" type="primary">ispE</name>
    <name evidence="13" type="ORF">Tel_15190</name>
</gene>
<evidence type="ECO:0000259" key="11">
    <source>
        <dbReference type="Pfam" id="PF00288"/>
    </source>
</evidence>
<comment type="pathway">
    <text evidence="10">Isoprenoid biosynthesis; isopentenyl diphosphate biosynthesis via DXP pathway; isopentenyl diphosphate from 1-deoxy-D-xylulose 5-phosphate: step 3/6.</text>
</comment>
<dbReference type="Proteomes" id="UP000055136">
    <property type="component" value="Chromosome"/>
</dbReference>
<keyword evidence="7 10" id="KW-0067">ATP-binding</keyword>
<evidence type="ECO:0000256" key="4">
    <source>
        <dbReference type="ARBA" id="ARBA00022679"/>
    </source>
</evidence>
<dbReference type="SUPFAM" id="SSF54211">
    <property type="entry name" value="Ribosomal protein S5 domain 2-like"/>
    <property type="match status" value="1"/>
</dbReference>
<keyword evidence="4 10" id="KW-0808">Transferase</keyword>
<dbReference type="KEGG" id="tee:Tel_15190"/>
<dbReference type="InterPro" id="IPR036554">
    <property type="entry name" value="GHMP_kinase_C_sf"/>
</dbReference>
<dbReference type="InterPro" id="IPR004424">
    <property type="entry name" value="IspE"/>
</dbReference>
<dbReference type="InterPro" id="IPR006204">
    <property type="entry name" value="GHMP_kinase_N_dom"/>
</dbReference>
<keyword evidence="14" id="KW-1185">Reference proteome</keyword>
<dbReference type="InterPro" id="IPR020568">
    <property type="entry name" value="Ribosomal_Su5_D2-typ_SF"/>
</dbReference>
<evidence type="ECO:0000256" key="6">
    <source>
        <dbReference type="ARBA" id="ARBA00022777"/>
    </source>
</evidence>
<feature type="active site" evidence="10">
    <location>
        <position position="11"/>
    </location>
</feature>
<dbReference type="PANTHER" id="PTHR43527">
    <property type="entry name" value="4-DIPHOSPHOCYTIDYL-2-C-METHYL-D-ERYTHRITOL KINASE, CHLOROPLASTIC"/>
    <property type="match status" value="1"/>
</dbReference>
<dbReference type="InterPro" id="IPR014721">
    <property type="entry name" value="Ribsml_uS5_D2-typ_fold_subgr"/>
</dbReference>
<name>A0A0S2TGV9_9GAMM</name>
<organism evidence="13 14">
    <name type="scientific">Candidatus Tenderia electrophaga</name>
    <dbReference type="NCBI Taxonomy" id="1748243"/>
    <lineage>
        <taxon>Bacteria</taxon>
        <taxon>Pseudomonadati</taxon>
        <taxon>Pseudomonadota</taxon>
        <taxon>Gammaproteobacteria</taxon>
        <taxon>Candidatus Tenderiales</taxon>
        <taxon>Candidatus Tenderiaceae</taxon>
        <taxon>Candidatus Tenderia</taxon>
    </lineage>
</organism>
<evidence type="ECO:0000256" key="5">
    <source>
        <dbReference type="ARBA" id="ARBA00022741"/>
    </source>
</evidence>
<evidence type="ECO:0000256" key="3">
    <source>
        <dbReference type="ARBA" id="ARBA00017473"/>
    </source>
</evidence>
<dbReference type="EMBL" id="CP013099">
    <property type="protein sequence ID" value="ALP54383.1"/>
    <property type="molecule type" value="Genomic_DNA"/>
</dbReference>
<protein>
    <recommendedName>
        <fullName evidence="3 10">4-diphosphocytidyl-2-C-methyl-D-erythritol kinase</fullName>
        <shortName evidence="10">CMK</shortName>
        <ecNumber evidence="2 10">2.7.1.148</ecNumber>
    </recommendedName>
    <alternativeName>
        <fullName evidence="9 10">4-(cytidine-5'-diphospho)-2-C-methyl-D-erythritol kinase</fullName>
    </alternativeName>
</protein>
<evidence type="ECO:0000256" key="2">
    <source>
        <dbReference type="ARBA" id="ARBA00012052"/>
    </source>
</evidence>
<feature type="active site" evidence="10">
    <location>
        <position position="136"/>
    </location>
</feature>
<dbReference type="GO" id="GO:0050515">
    <property type="term" value="F:4-(cytidine 5'-diphospho)-2-C-methyl-D-erythritol kinase activity"/>
    <property type="evidence" value="ECO:0007669"/>
    <property type="project" value="UniProtKB-UniRule"/>
</dbReference>
<dbReference type="EC" id="2.7.1.148" evidence="2 10"/>
<dbReference type="UniPathway" id="UPA00056">
    <property type="reaction ID" value="UER00094"/>
</dbReference>
<keyword evidence="6 10" id="KW-0418">Kinase</keyword>
<feature type="domain" description="GHMP kinase N-terminal" evidence="11">
    <location>
        <begin position="67"/>
        <end position="144"/>
    </location>
</feature>
<evidence type="ECO:0000256" key="8">
    <source>
        <dbReference type="ARBA" id="ARBA00023229"/>
    </source>
</evidence>
<dbReference type="AlphaFoldDB" id="A0A0S2TGV9"/>
<evidence type="ECO:0000256" key="10">
    <source>
        <dbReference type="HAMAP-Rule" id="MF_00061"/>
    </source>
</evidence>
<keyword evidence="5 10" id="KW-0547">Nucleotide-binding</keyword>
<dbReference type="Pfam" id="PF00288">
    <property type="entry name" value="GHMP_kinases_N"/>
    <property type="match status" value="1"/>
</dbReference>
<dbReference type="GO" id="GO:0005524">
    <property type="term" value="F:ATP binding"/>
    <property type="evidence" value="ECO:0007669"/>
    <property type="project" value="UniProtKB-UniRule"/>
</dbReference>
<dbReference type="InterPro" id="IPR013750">
    <property type="entry name" value="GHMP_kinase_C_dom"/>
</dbReference>
<dbReference type="NCBIfam" id="TIGR00154">
    <property type="entry name" value="ispE"/>
    <property type="match status" value="1"/>
</dbReference>
<dbReference type="PANTHER" id="PTHR43527:SF2">
    <property type="entry name" value="4-DIPHOSPHOCYTIDYL-2-C-METHYL-D-ERYTHRITOL KINASE, CHLOROPLASTIC"/>
    <property type="match status" value="1"/>
</dbReference>
<comment type="catalytic activity">
    <reaction evidence="10">
        <text>4-CDP-2-C-methyl-D-erythritol + ATP = 4-CDP-2-C-methyl-D-erythritol 2-phosphate + ADP + H(+)</text>
        <dbReference type="Rhea" id="RHEA:18437"/>
        <dbReference type="ChEBI" id="CHEBI:15378"/>
        <dbReference type="ChEBI" id="CHEBI:30616"/>
        <dbReference type="ChEBI" id="CHEBI:57823"/>
        <dbReference type="ChEBI" id="CHEBI:57919"/>
        <dbReference type="ChEBI" id="CHEBI:456216"/>
        <dbReference type="EC" id="2.7.1.148"/>
    </reaction>
</comment>
<evidence type="ECO:0000313" key="13">
    <source>
        <dbReference type="EMBL" id="ALP54383.1"/>
    </source>
</evidence>
<evidence type="ECO:0000259" key="12">
    <source>
        <dbReference type="Pfam" id="PF08544"/>
    </source>
</evidence>
<comment type="similarity">
    <text evidence="1 10">Belongs to the GHMP kinase family. IspE subfamily.</text>
</comment>
<feature type="domain" description="GHMP kinase C-terminal" evidence="12">
    <location>
        <begin position="203"/>
        <end position="258"/>
    </location>
</feature>
<keyword evidence="8 10" id="KW-0414">Isoprene biosynthesis</keyword>
<evidence type="ECO:0000313" key="14">
    <source>
        <dbReference type="Proteomes" id="UP000055136"/>
    </source>
</evidence>
<dbReference type="PIRSF" id="PIRSF010376">
    <property type="entry name" value="IspE"/>
    <property type="match status" value="1"/>
</dbReference>
<dbReference type="HAMAP" id="MF_00061">
    <property type="entry name" value="IspE"/>
    <property type="match status" value="1"/>
</dbReference>
<dbReference type="STRING" id="1748243.Tel_15190"/>
<evidence type="ECO:0000256" key="1">
    <source>
        <dbReference type="ARBA" id="ARBA00009684"/>
    </source>
</evidence>
<dbReference type="GO" id="GO:0016114">
    <property type="term" value="P:terpenoid biosynthetic process"/>
    <property type="evidence" value="ECO:0007669"/>
    <property type="project" value="UniProtKB-UniRule"/>
</dbReference>